<protein>
    <recommendedName>
        <fullName evidence="4">Peptidase A1 domain-containing protein</fullName>
    </recommendedName>
</protein>
<keyword evidence="6" id="KW-1185">Reference proteome</keyword>
<evidence type="ECO:0000313" key="5">
    <source>
        <dbReference type="EMBL" id="OJJ31392.1"/>
    </source>
</evidence>
<feature type="transmembrane region" description="Helical" evidence="2">
    <location>
        <begin position="466"/>
        <end position="488"/>
    </location>
</feature>
<feature type="region of interest" description="Disordered" evidence="1">
    <location>
        <begin position="495"/>
        <end position="554"/>
    </location>
</feature>
<evidence type="ECO:0000259" key="4">
    <source>
        <dbReference type="PROSITE" id="PS51767"/>
    </source>
</evidence>
<dbReference type="SUPFAM" id="SSF50630">
    <property type="entry name" value="Acid proteases"/>
    <property type="match status" value="1"/>
</dbReference>
<keyword evidence="3" id="KW-0732">Signal</keyword>
<accession>A0A1L9R8Z4</accession>
<dbReference type="GeneID" id="63752357"/>
<feature type="chain" id="PRO_5012386086" description="Peptidase A1 domain-containing protein" evidence="3">
    <location>
        <begin position="23"/>
        <end position="554"/>
    </location>
</feature>
<evidence type="ECO:0000313" key="6">
    <source>
        <dbReference type="Proteomes" id="UP000184383"/>
    </source>
</evidence>
<feature type="domain" description="Peptidase A1" evidence="4">
    <location>
        <begin position="42"/>
        <end position="403"/>
    </location>
</feature>
<keyword evidence="2" id="KW-0472">Membrane</keyword>
<feature type="signal peptide" evidence="3">
    <location>
        <begin position="1"/>
        <end position="22"/>
    </location>
</feature>
<keyword evidence="2" id="KW-0812">Transmembrane</keyword>
<evidence type="ECO:0000256" key="2">
    <source>
        <dbReference type="SAM" id="Phobius"/>
    </source>
</evidence>
<keyword evidence="2" id="KW-1133">Transmembrane helix</keyword>
<name>A0A1L9R8Z4_ASPWE</name>
<organism evidence="5 6">
    <name type="scientific">Aspergillus wentii DTO 134E9</name>
    <dbReference type="NCBI Taxonomy" id="1073089"/>
    <lineage>
        <taxon>Eukaryota</taxon>
        <taxon>Fungi</taxon>
        <taxon>Dikarya</taxon>
        <taxon>Ascomycota</taxon>
        <taxon>Pezizomycotina</taxon>
        <taxon>Eurotiomycetes</taxon>
        <taxon>Eurotiomycetidae</taxon>
        <taxon>Eurotiales</taxon>
        <taxon>Aspergillaceae</taxon>
        <taxon>Aspergillus</taxon>
        <taxon>Aspergillus subgen. Cremei</taxon>
    </lineage>
</organism>
<evidence type="ECO:0000256" key="1">
    <source>
        <dbReference type="SAM" id="MobiDB-lite"/>
    </source>
</evidence>
<dbReference type="Gene3D" id="2.40.70.10">
    <property type="entry name" value="Acid Proteases"/>
    <property type="match status" value="1"/>
</dbReference>
<dbReference type="RefSeq" id="XP_040685069.1">
    <property type="nucleotide sequence ID" value="XM_040836509.1"/>
</dbReference>
<sequence length="554" mass="59749">MASTPLHLLLYGVLALAAGARAAGTQNVDWSSKTYGPDGPWQAVQMQLGSQEQDVDLYPGASWASNILLSNVCSNTTTSKTCYAQRAGAFNVSASNTNTNYLEGESDWTAVNWNVAGESKQGVLGDYMKFGPIVPNVSMTATYDTYQTYPNGKAYPVEVGTLALGAPKLKHIPDISSGEEMNMIASYLYTDGGANKIPSYSFGMHIGSVKENIPGSLVLGGYDQNRVVGDVSSQKVALPNGEFEIQMKDIGLGVATGGSPWNFTRKDNMLPSPAHVQVDPTRPYLYLPKSTCDSIATWLPVTYNESLGLYFWNESDSQYKDITSSAAYLSFSFYANNSGSYNTTIKVPFKLLDLTLQEPLVAQNTSYFPCFASDDNTYILGRAFLQAAFLGANYVKGNNEGYWFLAQAPGPSYSIPSPENINVEDQYIGKSGYTFEGTWDGHWNGLAADESEASKPSSGLSSGAKAGIGVGVAVAGVILIGAFAWVMILRRRRGQQGQPTLVPEKDPGSMGPGGTLVSQDRIPHHIPTELENLDARQPHDIQSSSVSPRYELHP</sequence>
<evidence type="ECO:0000256" key="3">
    <source>
        <dbReference type="SAM" id="SignalP"/>
    </source>
</evidence>
<dbReference type="Proteomes" id="UP000184383">
    <property type="component" value="Unassembled WGS sequence"/>
</dbReference>
<reference evidence="6" key="1">
    <citation type="journal article" date="2017" name="Genome Biol.">
        <title>Comparative genomics reveals high biological diversity and specific adaptations in the industrially and medically important fungal genus Aspergillus.</title>
        <authorList>
            <person name="de Vries R.P."/>
            <person name="Riley R."/>
            <person name="Wiebenga A."/>
            <person name="Aguilar-Osorio G."/>
            <person name="Amillis S."/>
            <person name="Uchima C.A."/>
            <person name="Anderluh G."/>
            <person name="Asadollahi M."/>
            <person name="Askin M."/>
            <person name="Barry K."/>
            <person name="Battaglia E."/>
            <person name="Bayram O."/>
            <person name="Benocci T."/>
            <person name="Braus-Stromeyer S.A."/>
            <person name="Caldana C."/>
            <person name="Canovas D."/>
            <person name="Cerqueira G.C."/>
            <person name="Chen F."/>
            <person name="Chen W."/>
            <person name="Choi C."/>
            <person name="Clum A."/>
            <person name="Dos Santos R.A."/>
            <person name="Damasio A.R."/>
            <person name="Diallinas G."/>
            <person name="Emri T."/>
            <person name="Fekete E."/>
            <person name="Flipphi M."/>
            <person name="Freyberg S."/>
            <person name="Gallo A."/>
            <person name="Gournas C."/>
            <person name="Habgood R."/>
            <person name="Hainaut M."/>
            <person name="Harispe M.L."/>
            <person name="Henrissat B."/>
            <person name="Hilden K.S."/>
            <person name="Hope R."/>
            <person name="Hossain A."/>
            <person name="Karabika E."/>
            <person name="Karaffa L."/>
            <person name="Karanyi Z."/>
            <person name="Krasevec N."/>
            <person name="Kuo A."/>
            <person name="Kusch H."/>
            <person name="LaButti K."/>
            <person name="Lagendijk E.L."/>
            <person name="Lapidus A."/>
            <person name="Levasseur A."/>
            <person name="Lindquist E."/>
            <person name="Lipzen A."/>
            <person name="Logrieco A.F."/>
            <person name="MacCabe A."/>
            <person name="Maekelae M.R."/>
            <person name="Malavazi I."/>
            <person name="Melin P."/>
            <person name="Meyer V."/>
            <person name="Mielnichuk N."/>
            <person name="Miskei M."/>
            <person name="Molnar A.P."/>
            <person name="Mule G."/>
            <person name="Ngan C.Y."/>
            <person name="Orejas M."/>
            <person name="Orosz E."/>
            <person name="Ouedraogo J.P."/>
            <person name="Overkamp K.M."/>
            <person name="Park H.-S."/>
            <person name="Perrone G."/>
            <person name="Piumi F."/>
            <person name="Punt P.J."/>
            <person name="Ram A.F."/>
            <person name="Ramon A."/>
            <person name="Rauscher S."/>
            <person name="Record E."/>
            <person name="Riano-Pachon D.M."/>
            <person name="Robert V."/>
            <person name="Roehrig J."/>
            <person name="Ruller R."/>
            <person name="Salamov A."/>
            <person name="Salih N.S."/>
            <person name="Samson R.A."/>
            <person name="Sandor E."/>
            <person name="Sanguinetti M."/>
            <person name="Schuetze T."/>
            <person name="Sepcic K."/>
            <person name="Shelest E."/>
            <person name="Sherlock G."/>
            <person name="Sophianopoulou V."/>
            <person name="Squina F.M."/>
            <person name="Sun H."/>
            <person name="Susca A."/>
            <person name="Todd R.B."/>
            <person name="Tsang A."/>
            <person name="Unkles S.E."/>
            <person name="van de Wiele N."/>
            <person name="van Rossen-Uffink D."/>
            <person name="Oliveira J.V."/>
            <person name="Vesth T.C."/>
            <person name="Visser J."/>
            <person name="Yu J.-H."/>
            <person name="Zhou M."/>
            <person name="Andersen M.R."/>
            <person name="Archer D.B."/>
            <person name="Baker S.E."/>
            <person name="Benoit I."/>
            <person name="Brakhage A.A."/>
            <person name="Braus G.H."/>
            <person name="Fischer R."/>
            <person name="Frisvad J.C."/>
            <person name="Goldman G.H."/>
            <person name="Houbraken J."/>
            <person name="Oakley B."/>
            <person name="Pocsi I."/>
            <person name="Scazzocchio C."/>
            <person name="Seiboth B."/>
            <person name="vanKuyk P.A."/>
            <person name="Wortman J."/>
            <person name="Dyer P.S."/>
            <person name="Grigoriev I.V."/>
        </authorList>
    </citation>
    <scope>NUCLEOTIDE SEQUENCE [LARGE SCALE GENOMIC DNA]</scope>
    <source>
        <strain evidence="6">DTO 134E9</strain>
    </source>
</reference>
<gene>
    <name evidence="5" type="ORF">ASPWEDRAFT_45330</name>
</gene>
<dbReference type="PROSITE" id="PS51767">
    <property type="entry name" value="PEPTIDASE_A1"/>
    <property type="match status" value="1"/>
</dbReference>
<dbReference type="EMBL" id="KV878216">
    <property type="protein sequence ID" value="OJJ31392.1"/>
    <property type="molecule type" value="Genomic_DNA"/>
</dbReference>
<feature type="compositionally biased region" description="Basic and acidic residues" evidence="1">
    <location>
        <begin position="521"/>
        <end position="539"/>
    </location>
</feature>
<dbReference type="VEuPathDB" id="FungiDB:ASPWEDRAFT_45330"/>
<dbReference type="Pfam" id="PF00026">
    <property type="entry name" value="Asp"/>
    <property type="match status" value="1"/>
</dbReference>
<proteinExistence type="predicted"/>
<dbReference type="InterPro" id="IPR033121">
    <property type="entry name" value="PEPTIDASE_A1"/>
</dbReference>
<dbReference type="OrthoDB" id="4074350at2759"/>
<dbReference type="InterPro" id="IPR021109">
    <property type="entry name" value="Peptidase_aspartic_dom_sf"/>
</dbReference>
<dbReference type="AlphaFoldDB" id="A0A1L9R8Z4"/>